<evidence type="ECO:0000256" key="1">
    <source>
        <dbReference type="ARBA" id="ARBA00001946"/>
    </source>
</evidence>
<comment type="cofactor">
    <cofactor evidence="1">
        <name>Mg(2+)</name>
        <dbReference type="ChEBI" id="CHEBI:18420"/>
    </cofactor>
</comment>
<evidence type="ECO:0000313" key="5">
    <source>
        <dbReference type="Proteomes" id="UP001597044"/>
    </source>
</evidence>
<comment type="caution">
    <text evidence="4">The sequence shown here is derived from an EMBL/GenBank/DDBJ whole genome shotgun (WGS) entry which is preliminary data.</text>
</comment>
<gene>
    <name evidence="4" type="ORF">ACFQ0F_00925</name>
</gene>
<keyword evidence="5" id="KW-1185">Reference proteome</keyword>
<organism evidence="4 5">
    <name type="scientific">Paraperlucidibaca wandonensis</name>
    <dbReference type="NCBI Taxonomy" id="1268273"/>
    <lineage>
        <taxon>Bacteria</taxon>
        <taxon>Pseudomonadati</taxon>
        <taxon>Pseudomonadota</taxon>
        <taxon>Gammaproteobacteria</taxon>
        <taxon>Moraxellales</taxon>
        <taxon>Moraxellaceae</taxon>
        <taxon>Paraperlucidibaca</taxon>
    </lineage>
</organism>
<dbReference type="Gene3D" id="3.90.79.10">
    <property type="entry name" value="Nucleoside Triphosphate Pyrophosphohydrolase"/>
    <property type="match status" value="1"/>
</dbReference>
<dbReference type="RefSeq" id="WP_379068048.1">
    <property type="nucleotide sequence ID" value="NZ_JBHTIT010000001.1"/>
</dbReference>
<dbReference type="InterPro" id="IPR015797">
    <property type="entry name" value="NUDIX_hydrolase-like_dom_sf"/>
</dbReference>
<evidence type="ECO:0000256" key="2">
    <source>
        <dbReference type="ARBA" id="ARBA00022801"/>
    </source>
</evidence>
<accession>A0ABW3HHH6</accession>
<feature type="domain" description="Nudix hydrolase" evidence="3">
    <location>
        <begin position="120"/>
        <end position="258"/>
    </location>
</feature>
<dbReference type="InterPro" id="IPR020084">
    <property type="entry name" value="NUDIX_hydrolase_CS"/>
</dbReference>
<dbReference type="PROSITE" id="PS00893">
    <property type="entry name" value="NUDIX_BOX"/>
    <property type="match status" value="1"/>
</dbReference>
<reference evidence="5" key="1">
    <citation type="journal article" date="2019" name="Int. J. Syst. Evol. Microbiol.">
        <title>The Global Catalogue of Microorganisms (GCM) 10K type strain sequencing project: providing services to taxonomists for standard genome sequencing and annotation.</title>
        <authorList>
            <consortium name="The Broad Institute Genomics Platform"/>
            <consortium name="The Broad Institute Genome Sequencing Center for Infectious Disease"/>
            <person name="Wu L."/>
            <person name="Ma J."/>
        </authorList>
    </citation>
    <scope>NUCLEOTIDE SEQUENCE [LARGE SCALE GENOMIC DNA]</scope>
    <source>
        <strain evidence="5">CCUG 63419</strain>
    </source>
</reference>
<sequence length="295" mass="32549">MSHPLIADILNFLQKMPRFTPLDELRLHIDDAAVGWVKPAIADALVAIAGAHAMRKTESLHLRAASDGVGRSIVVQGWAHALHEQGLLQNWRDEPMTLMHQGHSFLTTERAAFRSLGMATQSVHLNGWLTSPDGMQIWVAERSHHKFVDPGKLDNLVGGGLASGESLAVGLAREAWEEAGLLFRHIPSPVTQLHICRRIGEGLQDECIHVFDAYLPAHFIALNQDGEVAHAGLMPVEDALMLVLGGRYTWDAALVFIYGLLRQRYFGRDGNAIIHQTLIELGHLKPKHLARGLSQ</sequence>
<dbReference type="Proteomes" id="UP001597044">
    <property type="component" value="Unassembled WGS sequence"/>
</dbReference>
<evidence type="ECO:0000259" key="3">
    <source>
        <dbReference type="PROSITE" id="PS51462"/>
    </source>
</evidence>
<protein>
    <submittedName>
        <fullName evidence="4">DUF4743 domain-containing protein</fullName>
    </submittedName>
</protein>
<evidence type="ECO:0000313" key="4">
    <source>
        <dbReference type="EMBL" id="MFD0948969.1"/>
    </source>
</evidence>
<dbReference type="SUPFAM" id="SSF55811">
    <property type="entry name" value="Nudix"/>
    <property type="match status" value="1"/>
</dbReference>
<dbReference type="Pfam" id="PF15916">
    <property type="entry name" value="DUF4743"/>
    <property type="match status" value="1"/>
</dbReference>
<dbReference type="Pfam" id="PF00293">
    <property type="entry name" value="NUDIX"/>
    <property type="match status" value="1"/>
</dbReference>
<dbReference type="InterPro" id="IPR000086">
    <property type="entry name" value="NUDIX_hydrolase_dom"/>
</dbReference>
<keyword evidence="2" id="KW-0378">Hydrolase</keyword>
<proteinExistence type="predicted"/>
<name>A0ABW3HHH6_9GAMM</name>
<dbReference type="EMBL" id="JBHTIT010000001">
    <property type="protein sequence ID" value="MFD0948969.1"/>
    <property type="molecule type" value="Genomic_DNA"/>
</dbReference>
<dbReference type="CDD" id="cd03676">
    <property type="entry name" value="NUDIX_Tnr3_like"/>
    <property type="match status" value="1"/>
</dbReference>
<dbReference type="PROSITE" id="PS51462">
    <property type="entry name" value="NUDIX"/>
    <property type="match status" value="1"/>
</dbReference>
<dbReference type="InterPro" id="IPR031804">
    <property type="entry name" value="DUF4743"/>
</dbReference>